<keyword evidence="2" id="KW-1185">Reference proteome</keyword>
<dbReference type="GeneID" id="70237753"/>
<accession>A0A9P8NZP3</accession>
<evidence type="ECO:0000313" key="2">
    <source>
        <dbReference type="Proteomes" id="UP000769157"/>
    </source>
</evidence>
<comment type="caution">
    <text evidence="1">The sequence shown here is derived from an EMBL/GenBank/DDBJ whole genome shotgun (WGS) entry which is preliminary data.</text>
</comment>
<protein>
    <submittedName>
        <fullName evidence="1">Uncharacterized protein</fullName>
    </submittedName>
</protein>
<dbReference type="Proteomes" id="UP000769157">
    <property type="component" value="Unassembled WGS sequence"/>
</dbReference>
<reference evidence="1" key="1">
    <citation type="journal article" date="2021" name="Open Biol.">
        <title>Shared evolutionary footprints suggest mitochondrial oxidative damage underlies multiple complex I losses in fungi.</title>
        <authorList>
            <person name="Schikora-Tamarit M.A."/>
            <person name="Marcet-Houben M."/>
            <person name="Nosek J."/>
            <person name="Gabaldon T."/>
        </authorList>
    </citation>
    <scope>NUCLEOTIDE SEQUENCE</scope>
    <source>
        <strain evidence="1">CBS6075</strain>
    </source>
</reference>
<dbReference type="RefSeq" id="XP_046059626.1">
    <property type="nucleotide sequence ID" value="XM_046207008.1"/>
</dbReference>
<evidence type="ECO:0000313" key="1">
    <source>
        <dbReference type="EMBL" id="KAH3662537.1"/>
    </source>
</evidence>
<organism evidence="1 2">
    <name type="scientific">Ogataea philodendri</name>
    <dbReference type="NCBI Taxonomy" id="1378263"/>
    <lineage>
        <taxon>Eukaryota</taxon>
        <taxon>Fungi</taxon>
        <taxon>Dikarya</taxon>
        <taxon>Ascomycota</taxon>
        <taxon>Saccharomycotina</taxon>
        <taxon>Pichiomycetes</taxon>
        <taxon>Pichiales</taxon>
        <taxon>Pichiaceae</taxon>
        <taxon>Ogataea</taxon>
    </lineage>
</organism>
<gene>
    <name evidence="1" type="ORF">OGAPHI_005789</name>
</gene>
<dbReference type="EMBL" id="JAEUBE010000378">
    <property type="protein sequence ID" value="KAH3662537.1"/>
    <property type="molecule type" value="Genomic_DNA"/>
</dbReference>
<proteinExistence type="predicted"/>
<sequence>MSVSRHQHVDLLLCAGGHDLDQRLEQLEQLLELLSDENPHICGHLVVSGPAGVDFASNVLADDLAESSLVGGVNILVTGLLDKRAVGPLLANDLQTPVDLRQLVAGQKPQLAQTFSVHSCSFQISTVHLLVIRQRSVVQVHERVGCSREPAAPKS</sequence>
<reference evidence="1" key="2">
    <citation type="submission" date="2021-01" db="EMBL/GenBank/DDBJ databases">
        <authorList>
            <person name="Schikora-Tamarit M.A."/>
        </authorList>
    </citation>
    <scope>NUCLEOTIDE SEQUENCE</scope>
    <source>
        <strain evidence="1">CBS6075</strain>
    </source>
</reference>
<dbReference type="AlphaFoldDB" id="A0A9P8NZP3"/>
<name>A0A9P8NZP3_9ASCO</name>